<dbReference type="AlphaFoldDB" id="A0A4Y2CPF0"/>
<accession>A0A4Y2CPF0</accession>
<keyword evidence="3" id="KW-1185">Reference proteome</keyword>
<gene>
    <name evidence="2" type="ORF">AVEN_94847_1</name>
</gene>
<name>A0A4Y2CPF0_ARAVE</name>
<protein>
    <submittedName>
        <fullName evidence="2">Uncharacterized protein</fullName>
    </submittedName>
</protein>
<dbReference type="Proteomes" id="UP000499080">
    <property type="component" value="Unassembled WGS sequence"/>
</dbReference>
<feature type="region of interest" description="Disordered" evidence="1">
    <location>
        <begin position="121"/>
        <end position="145"/>
    </location>
</feature>
<reference evidence="2 3" key="1">
    <citation type="journal article" date="2019" name="Sci. Rep.">
        <title>Orb-weaving spider Araneus ventricosus genome elucidates the spidroin gene catalogue.</title>
        <authorList>
            <person name="Kono N."/>
            <person name="Nakamura H."/>
            <person name="Ohtoshi R."/>
            <person name="Moran D.A.P."/>
            <person name="Shinohara A."/>
            <person name="Yoshida Y."/>
            <person name="Fujiwara M."/>
            <person name="Mori M."/>
            <person name="Tomita M."/>
            <person name="Arakawa K."/>
        </authorList>
    </citation>
    <scope>NUCLEOTIDE SEQUENCE [LARGE SCALE GENOMIC DNA]</scope>
</reference>
<evidence type="ECO:0000256" key="1">
    <source>
        <dbReference type="SAM" id="MobiDB-lite"/>
    </source>
</evidence>
<comment type="caution">
    <text evidence="2">The sequence shown here is derived from an EMBL/GenBank/DDBJ whole genome shotgun (WGS) entry which is preliminary data.</text>
</comment>
<sequence length="145" mass="16839">MQHFSDHQPRSRLIFPHFLQPKERRRNTLLGYEHTGRLRRIRLTDENVSVVFTLGESSLYGGAAYLAFVSTCVVNLSEIESVLGATIWLERKRFRTKTRVNTVTRYYGTMRRFAGETRAASLGKDETRATRTGYTSLPRQCEQRH</sequence>
<evidence type="ECO:0000313" key="3">
    <source>
        <dbReference type="Proteomes" id="UP000499080"/>
    </source>
</evidence>
<organism evidence="2 3">
    <name type="scientific">Araneus ventricosus</name>
    <name type="common">Orbweaver spider</name>
    <name type="synonym">Epeira ventricosa</name>
    <dbReference type="NCBI Taxonomy" id="182803"/>
    <lineage>
        <taxon>Eukaryota</taxon>
        <taxon>Metazoa</taxon>
        <taxon>Ecdysozoa</taxon>
        <taxon>Arthropoda</taxon>
        <taxon>Chelicerata</taxon>
        <taxon>Arachnida</taxon>
        <taxon>Araneae</taxon>
        <taxon>Araneomorphae</taxon>
        <taxon>Entelegynae</taxon>
        <taxon>Araneoidea</taxon>
        <taxon>Araneidae</taxon>
        <taxon>Araneus</taxon>
    </lineage>
</organism>
<dbReference type="EMBL" id="BGPR01000215">
    <property type="protein sequence ID" value="GBM05588.1"/>
    <property type="molecule type" value="Genomic_DNA"/>
</dbReference>
<evidence type="ECO:0000313" key="2">
    <source>
        <dbReference type="EMBL" id="GBM05588.1"/>
    </source>
</evidence>
<proteinExistence type="predicted"/>